<dbReference type="EMBL" id="JBEZAE010000006">
    <property type="protein sequence ID" value="MEU7070950.1"/>
    <property type="molecule type" value="Genomic_DNA"/>
</dbReference>
<comment type="caution">
    <text evidence="1">The sequence shown here is derived from an EMBL/GenBank/DDBJ whole genome shotgun (WGS) entry which is preliminary data.</text>
</comment>
<keyword evidence="2" id="KW-1185">Reference proteome</keyword>
<dbReference type="RefSeq" id="WP_358474983.1">
    <property type="nucleotide sequence ID" value="NZ_JBEZAE010000006.1"/>
</dbReference>
<evidence type="ECO:0000313" key="2">
    <source>
        <dbReference type="Proteomes" id="UP001551329"/>
    </source>
</evidence>
<protein>
    <recommendedName>
        <fullName evidence="3">Minor tail protein</fullName>
    </recommendedName>
</protein>
<proteinExistence type="predicted"/>
<sequence length="382" mass="39812">MTLHTGWLATSGQTRQGTRHISVGATTPAAPLTARSGILPGTGDGKFRVGGLWMSGNGPMTATVYAGRAVVQGPAAQGTYPVTLDQDTVVTFADGDPLNARIDLVVLRVYDDQYDSSKRSEAAIEIIKGTPSAAPVAPAAPPVSLPLFSVKVVAGTSAGSNGILWSGTGIVTDLRVTTASVGGILPVYNNAAVPGSYPGQYQDNDNAHFLQRWDGNSWVPYPKEVGGIAANGTLPTGSYVGQFRETNGVLQRWNGTVWANYHPPLDHETITTGATALTGWSVSSFWARRTRSGVVTLRLSVTRAGTDITASASGGIADYPLLSLPAGWQPATTFDAVASNSVGSGTATIYSYNNAQITLRDWSPNAVIANTSGLNVSATYIQ</sequence>
<gene>
    <name evidence="1" type="ORF">AB0A88_12510</name>
</gene>
<name>A0ABV3CA27_9ACTN</name>
<evidence type="ECO:0000313" key="1">
    <source>
        <dbReference type="EMBL" id="MEU7070950.1"/>
    </source>
</evidence>
<evidence type="ECO:0008006" key="3">
    <source>
        <dbReference type="Google" id="ProtNLM"/>
    </source>
</evidence>
<reference evidence="1 2" key="1">
    <citation type="submission" date="2024-06" db="EMBL/GenBank/DDBJ databases">
        <title>The Natural Products Discovery Center: Release of the First 8490 Sequenced Strains for Exploring Actinobacteria Biosynthetic Diversity.</title>
        <authorList>
            <person name="Kalkreuter E."/>
            <person name="Kautsar S.A."/>
            <person name="Yang D."/>
            <person name="Bader C.D."/>
            <person name="Teijaro C.N."/>
            <person name="Fluegel L."/>
            <person name="Davis C.M."/>
            <person name="Simpson J.R."/>
            <person name="Lauterbach L."/>
            <person name="Steele A.D."/>
            <person name="Gui C."/>
            <person name="Meng S."/>
            <person name="Li G."/>
            <person name="Viehrig K."/>
            <person name="Ye F."/>
            <person name="Su P."/>
            <person name="Kiefer A.F."/>
            <person name="Nichols A."/>
            <person name="Cepeda A.J."/>
            <person name="Yan W."/>
            <person name="Fan B."/>
            <person name="Jiang Y."/>
            <person name="Adhikari A."/>
            <person name="Zheng C.-J."/>
            <person name="Schuster L."/>
            <person name="Cowan T.M."/>
            <person name="Smanski M.J."/>
            <person name="Chevrette M.G."/>
            <person name="De Carvalho L.P.S."/>
            <person name="Shen B."/>
        </authorList>
    </citation>
    <scope>NUCLEOTIDE SEQUENCE [LARGE SCALE GENOMIC DNA]</scope>
    <source>
        <strain evidence="1 2">NPDC045974</strain>
    </source>
</reference>
<dbReference type="Proteomes" id="UP001551329">
    <property type="component" value="Unassembled WGS sequence"/>
</dbReference>
<accession>A0ABV3CA27</accession>
<organism evidence="1 2">
    <name type="scientific">Streptomyces narbonensis</name>
    <dbReference type="NCBI Taxonomy" id="67333"/>
    <lineage>
        <taxon>Bacteria</taxon>
        <taxon>Bacillati</taxon>
        <taxon>Actinomycetota</taxon>
        <taxon>Actinomycetes</taxon>
        <taxon>Kitasatosporales</taxon>
        <taxon>Streptomycetaceae</taxon>
        <taxon>Streptomyces</taxon>
    </lineage>
</organism>